<feature type="transmembrane region" description="Helical" evidence="6">
    <location>
        <begin position="21"/>
        <end position="40"/>
    </location>
</feature>
<keyword evidence="5 6" id="KW-0472">Membrane</keyword>
<dbReference type="PANTHER" id="PTHR46795:SF1">
    <property type="entry name" value="ABC TRANSPORTER PERMEASE PROTEIN"/>
    <property type="match status" value="1"/>
</dbReference>
<dbReference type="GO" id="GO:0005886">
    <property type="term" value="C:plasma membrane"/>
    <property type="evidence" value="ECO:0007669"/>
    <property type="project" value="UniProtKB-SubCell"/>
</dbReference>
<evidence type="ECO:0000256" key="3">
    <source>
        <dbReference type="ARBA" id="ARBA00022692"/>
    </source>
</evidence>
<reference evidence="8" key="1">
    <citation type="submission" date="2015-08" db="EMBL/GenBank/DDBJ databases">
        <title>Complete DNA Sequence of Pseudomonas syringae pv. actinidiae, the Causal Agent of Kiwifruit Canker Disease.</title>
        <authorList>
            <person name="Rikkerink E.H.A."/>
            <person name="Fineran P.C."/>
        </authorList>
    </citation>
    <scope>NUCLEOTIDE SEQUENCE</scope>
    <source>
        <strain evidence="8">DSM 13666</strain>
    </source>
</reference>
<dbReference type="GO" id="GO:0055085">
    <property type="term" value="P:transmembrane transport"/>
    <property type="evidence" value="ECO:0007669"/>
    <property type="project" value="UniProtKB-UniRule"/>
</dbReference>
<feature type="domain" description="ABC3 transporter permease C-terminal" evidence="7">
    <location>
        <begin position="62"/>
        <end position="178"/>
    </location>
</feature>
<dbReference type="Pfam" id="PF02687">
    <property type="entry name" value="FtsX"/>
    <property type="match status" value="1"/>
</dbReference>
<organism evidence="8">
    <name type="scientific">Halalkalibacterium halodurans</name>
    <name type="common">Bacillus halodurans</name>
    <dbReference type="NCBI Taxonomy" id="86665"/>
    <lineage>
        <taxon>Bacteria</taxon>
        <taxon>Bacillati</taxon>
        <taxon>Bacillota</taxon>
        <taxon>Bacilli</taxon>
        <taxon>Bacillales</taxon>
        <taxon>Bacillaceae</taxon>
        <taxon>Halalkalibacterium (ex Joshi et al. 2022)</taxon>
    </lineage>
</organism>
<accession>A0A0M0KCF0</accession>
<evidence type="ECO:0000259" key="7">
    <source>
        <dbReference type="Pfam" id="PF02687"/>
    </source>
</evidence>
<protein>
    <recommendedName>
        <fullName evidence="7">ABC3 transporter permease C-terminal domain-containing protein</fullName>
    </recommendedName>
</protein>
<keyword evidence="4 6" id="KW-1133">Transmembrane helix</keyword>
<comment type="subcellular location">
    <subcellularLocation>
        <location evidence="1 6">Cell membrane</location>
        <topology evidence="1 6">Multi-pass membrane protein</topology>
    </subcellularLocation>
</comment>
<feature type="transmembrane region" description="Helical" evidence="6">
    <location>
        <begin position="609"/>
        <end position="631"/>
    </location>
</feature>
<name>A0A0M0KCF0_ALKHA</name>
<dbReference type="InterPro" id="IPR003838">
    <property type="entry name" value="ABC3_permease_C"/>
</dbReference>
<feature type="transmembrane region" description="Helical" evidence="6">
    <location>
        <begin position="522"/>
        <end position="544"/>
    </location>
</feature>
<evidence type="ECO:0000256" key="6">
    <source>
        <dbReference type="PIRNR" id="PIRNR018968"/>
    </source>
</evidence>
<gene>
    <name evidence="8" type="ORF">AMD02_18990</name>
</gene>
<feature type="transmembrane region" description="Helical" evidence="6">
    <location>
        <begin position="574"/>
        <end position="597"/>
    </location>
</feature>
<dbReference type="PATRIC" id="fig|136160.3.peg.3771"/>
<proteinExistence type="inferred from homology"/>
<evidence type="ECO:0000313" key="8">
    <source>
        <dbReference type="EMBL" id="KOO36272.1"/>
    </source>
</evidence>
<dbReference type="InterPro" id="IPR052536">
    <property type="entry name" value="ABC-4_Integral_Memb_Prot"/>
</dbReference>
<feature type="transmembrane region" description="Helical" evidence="6">
    <location>
        <begin position="104"/>
        <end position="127"/>
    </location>
</feature>
<dbReference type="PIRSF" id="PIRSF018968">
    <property type="entry name" value="ABC_permease_BceB"/>
    <property type="match status" value="1"/>
</dbReference>
<evidence type="ECO:0000256" key="1">
    <source>
        <dbReference type="ARBA" id="ARBA00004651"/>
    </source>
</evidence>
<feature type="transmembrane region" description="Helical" evidence="6">
    <location>
        <begin position="147"/>
        <end position="173"/>
    </location>
</feature>
<sequence>MTFRQLLLKNSLGNFHKYSSYFLSCTFTVFIFYLFSAFIFHPNVKLGENIHGIVTVLLMGCLVVIVFFTVIFVWYSNSTFMKSRKKEFGLLKLIGLENKQIARLIFFEFSMISILAIVIGILFGMLMTKLFFMGINVILKPIIPLTFAVPIDALVLTVGVFLLLFELITLLGLREIQKSETIHLIKAAKKPKEPPVYSRFLVAIALMLLMAGYALAAISNLVLLFFAIIPILVFVIIGTYLLFMQVTTAVLSKLQQRSTLYWKKTNMTTISNLIYKLKDNARILSIVSILSAVVTSSMGLLLWFSDSSSTTIRGPQDLLIVQQGLEDEPVYTENEIRSYAQTYEMDVHAVDETVILPSTVLLDQREHTMWIMSVSDYNQRAERMESVQPLTVAEDDAVFIAPFVQGEGDVYRPPTYEDDEMLIPLAKGEKLVKVIDSLYEVAIIRGKPLGEKYLLVVSDDHFQEWKKDYPQEKALVLHEYYFGDLTHGKEFYAALQQEKPEATDVMYEGFMTYLDVHTANQLLLFIGLFIALLFFLANGSLIYFKLFTELEDDRQMFLILRKVGMSDQEIRRVLTIQLAILFFLPVLVGTIHTLFAFNSARAALFASTVWQTGSFAIVLYFLFQLIYFLLARTVYTKKVLRS</sequence>
<feature type="transmembrane region" description="Helical" evidence="6">
    <location>
        <begin position="283"/>
        <end position="304"/>
    </location>
</feature>
<evidence type="ECO:0000256" key="4">
    <source>
        <dbReference type="ARBA" id="ARBA00022989"/>
    </source>
</evidence>
<keyword evidence="6" id="KW-0813">Transport</keyword>
<dbReference type="EMBL" id="LILD01000014">
    <property type="protein sequence ID" value="KOO36272.1"/>
    <property type="molecule type" value="Genomic_DNA"/>
</dbReference>
<feature type="transmembrane region" description="Helical" evidence="6">
    <location>
        <begin position="196"/>
        <end position="216"/>
    </location>
</feature>
<evidence type="ECO:0000256" key="5">
    <source>
        <dbReference type="ARBA" id="ARBA00023136"/>
    </source>
</evidence>
<dbReference type="PANTHER" id="PTHR46795">
    <property type="entry name" value="ABC TRANSPORTER PERMEASE-RELATED-RELATED"/>
    <property type="match status" value="1"/>
</dbReference>
<comment type="similarity">
    <text evidence="6">Belongs to the ABC-4 integral membrane protein family.</text>
</comment>
<keyword evidence="2 6" id="KW-1003">Cell membrane</keyword>
<dbReference type="InterPro" id="IPR027022">
    <property type="entry name" value="ABC_permease_BceB-typ"/>
</dbReference>
<feature type="transmembrane region" description="Helical" evidence="6">
    <location>
        <begin position="52"/>
        <end position="75"/>
    </location>
</feature>
<keyword evidence="3 6" id="KW-0812">Transmembrane</keyword>
<dbReference type="AlphaFoldDB" id="A0A0M0KCF0"/>
<feature type="transmembrane region" description="Helical" evidence="6">
    <location>
        <begin position="222"/>
        <end position="243"/>
    </location>
</feature>
<comment type="caution">
    <text evidence="8">The sequence shown here is derived from an EMBL/GenBank/DDBJ whole genome shotgun (WGS) entry which is preliminary data.</text>
</comment>
<evidence type="ECO:0000256" key="2">
    <source>
        <dbReference type="ARBA" id="ARBA00022475"/>
    </source>
</evidence>